<sequence length="229" mass="25387">MYSFFPTSLLLLCCALTVSPTVKAQPALDAPNQSVAPENHTLTDTTSQHLLPNALFPLTKKGVSQKQWLWGVGHSNVLDTYLSPLEYTGPHFTLLHQSERKARWGRGSVTTHSLYAAHAAYLHSPTDDGKAWDGEFSAAGGWLYNWQVHPRWRLAVGGWVEVSGGFTYNTRNGNNPAQGRLGLSLNPSLLVAYRFPFFRKTATARLQADAQLLGVQFAPSYGQSYYEIF</sequence>
<dbReference type="Pfam" id="PF11777">
    <property type="entry name" value="DUF3316"/>
    <property type="match status" value="1"/>
</dbReference>
<gene>
    <name evidence="1" type="ORF">EVA_11916</name>
</gene>
<evidence type="ECO:0000313" key="1">
    <source>
        <dbReference type="EMBL" id="EJW99983.1"/>
    </source>
</evidence>
<name>J9FZH7_9ZZZZ</name>
<dbReference type="EMBL" id="AMCI01003577">
    <property type="protein sequence ID" value="EJW99983.1"/>
    <property type="molecule type" value="Genomic_DNA"/>
</dbReference>
<proteinExistence type="predicted"/>
<reference evidence="1" key="1">
    <citation type="journal article" date="2012" name="PLoS ONE">
        <title>Gene sets for utilization of primary and secondary nutrition supplies in the distal gut of endangered iberian lynx.</title>
        <authorList>
            <person name="Alcaide M."/>
            <person name="Messina E."/>
            <person name="Richter M."/>
            <person name="Bargiela R."/>
            <person name="Peplies J."/>
            <person name="Huws S.A."/>
            <person name="Newbold C.J."/>
            <person name="Golyshin P.N."/>
            <person name="Simon M.A."/>
            <person name="Lopez G."/>
            <person name="Yakimov M.M."/>
            <person name="Ferrer M."/>
        </authorList>
    </citation>
    <scope>NUCLEOTIDE SEQUENCE</scope>
</reference>
<organism evidence="1">
    <name type="scientific">gut metagenome</name>
    <dbReference type="NCBI Taxonomy" id="749906"/>
    <lineage>
        <taxon>unclassified sequences</taxon>
        <taxon>metagenomes</taxon>
        <taxon>organismal metagenomes</taxon>
    </lineage>
</organism>
<dbReference type="AlphaFoldDB" id="J9FZH7"/>
<protein>
    <submittedName>
        <fullName evidence="1">Uncharacterized protein</fullName>
    </submittedName>
</protein>
<comment type="caution">
    <text evidence="1">The sequence shown here is derived from an EMBL/GenBank/DDBJ whole genome shotgun (WGS) entry which is preliminary data.</text>
</comment>
<dbReference type="InterPro" id="IPR016879">
    <property type="entry name" value="UCP028299"/>
</dbReference>
<accession>J9FZH7</accession>
<feature type="non-terminal residue" evidence="1">
    <location>
        <position position="229"/>
    </location>
</feature>